<comment type="caution">
    <text evidence="5">The sequence shown here is derived from an EMBL/GenBank/DDBJ whole genome shotgun (WGS) entry which is preliminary data.</text>
</comment>
<dbReference type="OrthoDB" id="278430at2759"/>
<feature type="compositionally biased region" description="Low complexity" evidence="2">
    <location>
        <begin position="298"/>
        <end position="310"/>
    </location>
</feature>
<keyword evidence="6" id="KW-1185">Reference proteome</keyword>
<accession>A0A9P6MJ47</accession>
<feature type="compositionally biased region" description="Polar residues" evidence="2">
    <location>
        <begin position="1"/>
        <end position="16"/>
    </location>
</feature>
<dbReference type="InterPro" id="IPR001374">
    <property type="entry name" value="R3H_dom"/>
</dbReference>
<sequence length="666" mass="71752">MTASSKSRQEQLSETQPKAGFTILRPASGPSFNTSAGSTTPTQTGQCSPLDGQVSGITKALEGLDMEDEVNDTEDAALDAFLVNALKNRNDRIFLLKLEREFCNFLNNPSQEQMEFPPLNSYYRMVIHRVANYFKITRVVGPQQKIILYKTEQSAIPALQFSDLVEEEEQQPVKPMTLLKRNPNRPSSGLSTPELSASEPDRKTISIKEREEAYARARARIFQEEAPAKPRSEGSGSNSRSDSPSVSTSTPEPSKQDGGDDSARPKPRKQSSGRKHGSGSTRSPDEQGDGDYRQHNQSSPSSRSVSRSTSPSPPSAVGGSEGNSKAGNKGLGPKNKQSKGDLAAECNDSRRRKSTTSNTSSSSVKTPIGLARTISSSSSQDGFQSPSLGPTPTESPTVNSPSNATGSKGHDYFGQNPTPSSGSVSPMSSGSSRTSFSHSQSGGSKQHRNYHNNNGASGGHGAGPNNNTFGNHAMNTSFAKGMNAPVFIPKKPYSKQGNNHNNNAAFNGLMNPYPPGPPGQNHVFGNSGVSGPYTHQQINASAPWADRSMLPGHEAPAMVIIILHIEGAVIIPQKRILETTTSILIILEHTLRFTLLHSIMVTTIMYHHREMILRILKAHNPTSGMDGLSIAMSLKGPLSITYQSITLYKECLVIHKALIHYFLATS</sequence>
<evidence type="ECO:0008006" key="7">
    <source>
        <dbReference type="Google" id="ProtNLM"/>
    </source>
</evidence>
<dbReference type="Pfam" id="PF01424">
    <property type="entry name" value="R3H"/>
    <property type="match status" value="1"/>
</dbReference>
<dbReference type="InterPro" id="IPR036867">
    <property type="entry name" value="R3H_dom_sf"/>
</dbReference>
<gene>
    <name evidence="5" type="ORF">BGZ65_000620</name>
</gene>
<dbReference type="GO" id="GO:0003676">
    <property type="term" value="F:nucleic acid binding"/>
    <property type="evidence" value="ECO:0007669"/>
    <property type="project" value="UniProtKB-UniRule"/>
</dbReference>
<evidence type="ECO:0000256" key="2">
    <source>
        <dbReference type="SAM" id="MobiDB-lite"/>
    </source>
</evidence>
<feature type="compositionally biased region" description="Polar residues" evidence="2">
    <location>
        <begin position="380"/>
        <end position="406"/>
    </location>
</feature>
<dbReference type="EMBL" id="JAAAHW010000276">
    <property type="protein sequence ID" value="KAG0004294.1"/>
    <property type="molecule type" value="Genomic_DNA"/>
</dbReference>
<evidence type="ECO:0000259" key="3">
    <source>
        <dbReference type="PROSITE" id="PS51061"/>
    </source>
</evidence>
<dbReference type="SUPFAM" id="SSF82708">
    <property type="entry name" value="R3H domain"/>
    <property type="match status" value="1"/>
</dbReference>
<evidence type="ECO:0000313" key="6">
    <source>
        <dbReference type="Proteomes" id="UP000749646"/>
    </source>
</evidence>
<feature type="compositionally biased region" description="Polar residues" evidence="2">
    <location>
        <begin position="184"/>
        <end position="195"/>
    </location>
</feature>
<evidence type="ECO:0000256" key="1">
    <source>
        <dbReference type="ARBA" id="ARBA00022553"/>
    </source>
</evidence>
<dbReference type="PROSITE" id="PS51061">
    <property type="entry name" value="R3H"/>
    <property type="match status" value="1"/>
</dbReference>
<feature type="compositionally biased region" description="Basic residues" evidence="2">
    <location>
        <begin position="265"/>
        <end position="277"/>
    </location>
</feature>
<reference evidence="5" key="1">
    <citation type="journal article" date="2020" name="Fungal Divers.">
        <title>Resolving the Mortierellaceae phylogeny through synthesis of multi-gene phylogenetics and phylogenomics.</title>
        <authorList>
            <person name="Vandepol N."/>
            <person name="Liber J."/>
            <person name="Desiro A."/>
            <person name="Na H."/>
            <person name="Kennedy M."/>
            <person name="Barry K."/>
            <person name="Grigoriev I.V."/>
            <person name="Miller A.N."/>
            <person name="O'Donnell K."/>
            <person name="Stajich J.E."/>
            <person name="Bonito G."/>
        </authorList>
    </citation>
    <scope>NUCLEOTIDE SEQUENCE</scope>
    <source>
        <strain evidence="5">MES-2147</strain>
    </source>
</reference>
<feature type="compositionally biased region" description="Basic and acidic residues" evidence="2">
    <location>
        <begin position="199"/>
        <end position="208"/>
    </location>
</feature>
<feature type="domain" description="SUZ" evidence="4">
    <location>
        <begin position="155"/>
        <end position="226"/>
    </location>
</feature>
<name>A0A9P6MJ47_9FUNG</name>
<feature type="region of interest" description="Disordered" evidence="2">
    <location>
        <begin position="167"/>
        <end position="208"/>
    </location>
</feature>
<dbReference type="InterPro" id="IPR024771">
    <property type="entry name" value="SUZ"/>
</dbReference>
<dbReference type="PROSITE" id="PS51673">
    <property type="entry name" value="SUZ"/>
    <property type="match status" value="1"/>
</dbReference>
<evidence type="ECO:0000313" key="5">
    <source>
        <dbReference type="EMBL" id="KAG0004294.1"/>
    </source>
</evidence>
<dbReference type="PANTHER" id="PTHR15672">
    <property type="entry name" value="CAMP-REGULATED PHOSPHOPROTEIN 21 RELATED R3H DOMAIN CONTAINING PROTEIN"/>
    <property type="match status" value="1"/>
</dbReference>
<protein>
    <recommendedName>
        <fullName evidence="7">R3H domain-containing protein 2</fullName>
    </recommendedName>
</protein>
<feature type="region of interest" description="Disordered" evidence="2">
    <location>
        <begin position="1"/>
        <end position="51"/>
    </location>
</feature>
<keyword evidence="1" id="KW-0597">Phosphoprotein</keyword>
<dbReference type="AlphaFoldDB" id="A0A9P6MJ47"/>
<dbReference type="Gene3D" id="3.30.1370.50">
    <property type="entry name" value="R3H-like domain"/>
    <property type="match status" value="1"/>
</dbReference>
<dbReference type="CDD" id="cd02642">
    <property type="entry name" value="R3H_encore_like"/>
    <property type="match status" value="1"/>
</dbReference>
<organism evidence="5 6">
    <name type="scientific">Modicella reniformis</name>
    <dbReference type="NCBI Taxonomy" id="1440133"/>
    <lineage>
        <taxon>Eukaryota</taxon>
        <taxon>Fungi</taxon>
        <taxon>Fungi incertae sedis</taxon>
        <taxon>Mucoromycota</taxon>
        <taxon>Mortierellomycotina</taxon>
        <taxon>Mortierellomycetes</taxon>
        <taxon>Mortierellales</taxon>
        <taxon>Mortierellaceae</taxon>
        <taxon>Modicella</taxon>
    </lineage>
</organism>
<dbReference type="InterPro" id="IPR051937">
    <property type="entry name" value="R3H_domain_containing"/>
</dbReference>
<feature type="compositionally biased region" description="Polar residues" evidence="2">
    <location>
        <begin position="30"/>
        <end position="47"/>
    </location>
</feature>
<feature type="region of interest" description="Disordered" evidence="2">
    <location>
        <begin position="221"/>
        <end position="472"/>
    </location>
</feature>
<dbReference type="Proteomes" id="UP000749646">
    <property type="component" value="Unassembled WGS sequence"/>
</dbReference>
<feature type="domain" description="R3H" evidence="3">
    <location>
        <begin position="92"/>
        <end position="155"/>
    </location>
</feature>
<dbReference type="Pfam" id="PF12752">
    <property type="entry name" value="SUZ"/>
    <property type="match status" value="1"/>
</dbReference>
<feature type="compositionally biased region" description="Low complexity" evidence="2">
    <location>
        <begin position="233"/>
        <end position="253"/>
    </location>
</feature>
<dbReference type="PANTHER" id="PTHR15672:SF8">
    <property type="entry name" value="PROTEIN ENCORE"/>
    <property type="match status" value="1"/>
</dbReference>
<proteinExistence type="predicted"/>
<dbReference type="SMART" id="SM00393">
    <property type="entry name" value="R3H"/>
    <property type="match status" value="1"/>
</dbReference>
<evidence type="ECO:0000259" key="4">
    <source>
        <dbReference type="PROSITE" id="PS51673"/>
    </source>
</evidence>
<feature type="compositionally biased region" description="Basic and acidic residues" evidence="2">
    <location>
        <begin position="221"/>
        <end position="232"/>
    </location>
</feature>
<feature type="compositionally biased region" description="Basic and acidic residues" evidence="2">
    <location>
        <begin position="254"/>
        <end position="264"/>
    </location>
</feature>
<feature type="compositionally biased region" description="Low complexity" evidence="2">
    <location>
        <begin position="420"/>
        <end position="444"/>
    </location>
</feature>